<evidence type="ECO:0000256" key="4">
    <source>
        <dbReference type="ARBA" id="ARBA00035256"/>
    </source>
</evidence>
<dbReference type="FunFam" id="3.40.50.10490:FF:000030">
    <property type="entry name" value="30S ribosomal protein S2"/>
    <property type="match status" value="1"/>
</dbReference>
<dbReference type="PANTHER" id="PTHR11489">
    <property type="entry name" value="40S RIBOSOMAL PROTEIN SA"/>
    <property type="match status" value="1"/>
</dbReference>
<dbReference type="Gene3D" id="3.40.50.10490">
    <property type="entry name" value="Glucose-6-phosphate isomerase like protein, domain 1"/>
    <property type="match status" value="1"/>
</dbReference>
<dbReference type="GO" id="GO:0015935">
    <property type="term" value="C:small ribosomal subunit"/>
    <property type="evidence" value="ECO:0007669"/>
    <property type="project" value="InterPro"/>
</dbReference>
<reference evidence="6" key="1">
    <citation type="submission" date="2013-02" db="EMBL/GenBank/DDBJ databases">
        <authorList>
            <consortium name="The Broad Institute Genome Sequencing Platform"/>
            <person name="Cuomo C."/>
            <person name="Becnel J."/>
            <person name="Sanscrainte N."/>
            <person name="Walker B."/>
            <person name="Young S.K."/>
            <person name="Zeng Q."/>
            <person name="Gargeya S."/>
            <person name="Fitzgerald M."/>
            <person name="Haas B."/>
            <person name="Abouelleil A."/>
            <person name="Alvarado L."/>
            <person name="Arachchi H.M."/>
            <person name="Berlin A.M."/>
            <person name="Chapman S.B."/>
            <person name="Dewar J."/>
            <person name="Goldberg J."/>
            <person name="Griggs A."/>
            <person name="Gujja S."/>
            <person name="Hansen M."/>
            <person name="Howarth C."/>
            <person name="Imamovic A."/>
            <person name="Larimer J."/>
            <person name="McCowan C."/>
            <person name="Murphy C."/>
            <person name="Neiman D."/>
            <person name="Pearson M."/>
            <person name="Priest M."/>
            <person name="Roberts A."/>
            <person name="Saif S."/>
            <person name="Shea T."/>
            <person name="Sisk P."/>
            <person name="Sykes S."/>
            <person name="Wortman J."/>
            <person name="Nusbaum C."/>
            <person name="Birren B."/>
        </authorList>
    </citation>
    <scope>NUCLEOTIDE SEQUENCE [LARGE SCALE GENOMIC DNA]</scope>
    <source>
        <strain evidence="6">PRA339</strain>
    </source>
</reference>
<dbReference type="STRING" id="1288291.A0A059F1D3"/>
<protein>
    <recommendedName>
        <fullName evidence="4">Small ribosomal subunit protein uS2</fullName>
    </recommendedName>
</protein>
<keyword evidence="2 5" id="KW-0689">Ribosomal protein</keyword>
<dbReference type="SUPFAM" id="SSF52313">
    <property type="entry name" value="Ribosomal protein S2"/>
    <property type="match status" value="1"/>
</dbReference>
<dbReference type="Proteomes" id="UP000030655">
    <property type="component" value="Unassembled WGS sequence"/>
</dbReference>
<keyword evidence="6" id="KW-1185">Reference proteome</keyword>
<dbReference type="VEuPathDB" id="MicrosporidiaDB:H312_01630"/>
<name>A0A059F1D3_9MICR</name>
<keyword evidence="3" id="KW-0687">Ribonucleoprotein</keyword>
<dbReference type="Pfam" id="PF00318">
    <property type="entry name" value="Ribosomal_S2"/>
    <property type="match status" value="1"/>
</dbReference>
<dbReference type="InterPro" id="IPR005707">
    <property type="entry name" value="Ribosomal_uS2_euk/arc"/>
</dbReference>
<reference evidence="5 6" key="2">
    <citation type="submission" date="2014-03" db="EMBL/GenBank/DDBJ databases">
        <title>The Genome Sequence of Anncaliia algerae insect isolate PRA339.</title>
        <authorList>
            <consortium name="The Broad Institute Genome Sequencing Platform"/>
            <consortium name="The Broad Institute Genome Sequencing Center for Infectious Disease"/>
            <person name="Cuomo C."/>
            <person name="Becnel J."/>
            <person name="Sanscrainte N."/>
            <person name="Walker B."/>
            <person name="Young S.K."/>
            <person name="Zeng Q."/>
            <person name="Gargeya S."/>
            <person name="Fitzgerald M."/>
            <person name="Haas B."/>
            <person name="Abouelleil A."/>
            <person name="Alvarado L."/>
            <person name="Arachchi H.M."/>
            <person name="Berlin A.M."/>
            <person name="Chapman S.B."/>
            <person name="Dewar J."/>
            <person name="Goldberg J."/>
            <person name="Griggs A."/>
            <person name="Gujja S."/>
            <person name="Hansen M."/>
            <person name="Howarth C."/>
            <person name="Imamovic A."/>
            <person name="Larimer J."/>
            <person name="McCowan C."/>
            <person name="Murphy C."/>
            <person name="Neiman D."/>
            <person name="Pearson M."/>
            <person name="Priest M."/>
            <person name="Roberts A."/>
            <person name="Saif S."/>
            <person name="Shea T."/>
            <person name="Sisk P."/>
            <person name="Sykes S."/>
            <person name="Wortman J."/>
            <person name="Nusbaum C."/>
            <person name="Birren B."/>
        </authorList>
    </citation>
    <scope>NUCLEOTIDE SEQUENCE [LARGE SCALE GENOMIC DNA]</scope>
    <source>
        <strain evidence="5 6">PRA339</strain>
    </source>
</reference>
<evidence type="ECO:0000256" key="1">
    <source>
        <dbReference type="ARBA" id="ARBA00006242"/>
    </source>
</evidence>
<sequence length="244" mass="27248">MQKNPLAIPDEYVQAIILCNAHLAAQTCSVHFKKYIYERRKDNNMFIINIDKMWQKIILAARAFVSIKNPSDIVVTSNKTFGRRAVLKFCEETGATPATGRFTPGSFTNKNIQGVNEPLLIIVSDSYADKQTVEEAAYVNTPCVAFVNSDNSFKNVDIVIPMNNRSPSSIALGFYLLARAIKFLKGEESFDRSVKEDLEFYMFRDPAEIKAMENADETIATENITSSTALESESTVGEAKGGWF</sequence>
<evidence type="ECO:0000256" key="3">
    <source>
        <dbReference type="ARBA" id="ARBA00023274"/>
    </source>
</evidence>
<dbReference type="AlphaFoldDB" id="A0A059F1D3"/>
<dbReference type="GO" id="GO:0003735">
    <property type="term" value="F:structural constituent of ribosome"/>
    <property type="evidence" value="ECO:0007669"/>
    <property type="project" value="InterPro"/>
</dbReference>
<evidence type="ECO:0000256" key="2">
    <source>
        <dbReference type="ARBA" id="ARBA00022980"/>
    </source>
</evidence>
<proteinExistence type="inferred from homology"/>
<dbReference type="InterPro" id="IPR023591">
    <property type="entry name" value="Ribosomal_uS2_flav_dom_sf"/>
</dbReference>
<dbReference type="OrthoDB" id="414863at2759"/>
<dbReference type="InterPro" id="IPR001865">
    <property type="entry name" value="Ribosomal_uS2"/>
</dbReference>
<dbReference type="GO" id="GO:0006412">
    <property type="term" value="P:translation"/>
    <property type="evidence" value="ECO:0007669"/>
    <property type="project" value="InterPro"/>
</dbReference>
<evidence type="ECO:0000313" key="6">
    <source>
        <dbReference type="Proteomes" id="UP000030655"/>
    </source>
</evidence>
<gene>
    <name evidence="5" type="ORF">H312_01630</name>
</gene>
<dbReference type="PRINTS" id="PR00395">
    <property type="entry name" value="RIBOSOMALS2"/>
</dbReference>
<evidence type="ECO:0000313" key="5">
    <source>
        <dbReference type="EMBL" id="KCZ80975.1"/>
    </source>
</evidence>
<organism evidence="5 6">
    <name type="scientific">Anncaliia algerae PRA339</name>
    <dbReference type="NCBI Taxonomy" id="1288291"/>
    <lineage>
        <taxon>Eukaryota</taxon>
        <taxon>Fungi</taxon>
        <taxon>Fungi incertae sedis</taxon>
        <taxon>Microsporidia</taxon>
        <taxon>Tubulinosematoidea</taxon>
        <taxon>Tubulinosematidae</taxon>
        <taxon>Anncaliia</taxon>
    </lineage>
</organism>
<comment type="similarity">
    <text evidence="1">Belongs to the universal ribosomal protein uS2 family.</text>
</comment>
<dbReference type="HOGENOM" id="CLU_058171_2_0_1"/>
<dbReference type="EMBL" id="KK365155">
    <property type="protein sequence ID" value="KCZ80975.1"/>
    <property type="molecule type" value="Genomic_DNA"/>
</dbReference>
<accession>A0A059F1D3</accession>